<evidence type="ECO:0000313" key="2">
    <source>
        <dbReference type="Proteomes" id="UP000066014"/>
    </source>
</evidence>
<dbReference type="GO" id="GO:0016787">
    <property type="term" value="F:hydrolase activity"/>
    <property type="evidence" value="ECO:0007669"/>
    <property type="project" value="UniProtKB-KW"/>
</dbReference>
<dbReference type="RefSeq" id="WP_045535237.1">
    <property type="nucleotide sequence ID" value="NZ_AP014569.1"/>
</dbReference>
<dbReference type="Proteomes" id="UP000066014">
    <property type="component" value="Chromosome"/>
</dbReference>
<gene>
    <name evidence="1" type="ORF">SMCB_0805</name>
</gene>
<keyword evidence="1" id="KW-0378">Hydrolase</keyword>
<dbReference type="AlphaFoldDB" id="A0A060NU00"/>
<reference evidence="1 2" key="1">
    <citation type="journal article" date="2014" name="Nat. Commun.">
        <title>Physiological and genomic features of highly alkaliphilic hydrogen-utilizing Betaproteobacteria from a continental serpentinizing site.</title>
        <authorList>
            <person name="Suzuki S."/>
            <person name="Kuenen J.G."/>
            <person name="Schipper K."/>
            <person name="van der Velde S."/>
            <person name="Ishii S."/>
            <person name="Wu A."/>
            <person name="Sorokin D.Y."/>
            <person name="Tenney A."/>
            <person name="Meng X.Y."/>
            <person name="Morrill P.L."/>
            <person name="Kamagata Y."/>
            <person name="Muyzer G."/>
            <person name="Nealson K.H."/>
        </authorList>
    </citation>
    <scope>NUCLEOTIDE SEQUENCE [LARGE SCALE GENOMIC DNA]</scope>
    <source>
        <strain evidence="1 2">B1</strain>
    </source>
</reference>
<dbReference type="HOGENOM" id="CLU_747886_0_0_4"/>
<proteinExistence type="predicted"/>
<accession>A0A060NU00</accession>
<keyword evidence="2" id="KW-1185">Reference proteome</keyword>
<sequence>MTLWNRYIFRRGAEVQDMWDQMFRHRRLADKGVRLLYVGGRGFDLRAQVVMDRFIGSITSSGCEVEKAELLLVGFSGYQLSEELKDETAANAQALEAKFAAIGTARTVMIGSSAEGEDDLSASNALRMGTEEVLRAVTDQTDIVLDVSSMPRIAYLSLMLALLQRLVPNRHTAVPLAASGINLQILVGEDADLDSKIQSEDPSNELVLIPGFASALQTESTSDWPLVWFPVLGENRVSQLQKVMDDQIPDSAEICPVLPHPSRDPRRGDRLLIEYKVPLFDARETPLTNVLYAHESNPFEAYRQLLGAMKRYKRSLSVIGGCRLVVTPLASKLITLGAALACYEMKLDIVNGAYGVAIPYAEPKRYDVSSAALRASKPDVSAIVLTGEAYA</sequence>
<protein>
    <submittedName>
        <fullName evidence="1">Allophanate hydrolase subunit 1</fullName>
    </submittedName>
</protein>
<evidence type="ECO:0000313" key="1">
    <source>
        <dbReference type="EMBL" id="BAO83033.1"/>
    </source>
</evidence>
<dbReference type="EMBL" id="AP014569">
    <property type="protein sequence ID" value="BAO83033.1"/>
    <property type="molecule type" value="Genomic_DNA"/>
</dbReference>
<dbReference type="KEGG" id="cbab:SMCB_0805"/>
<name>A0A060NU00_9BURK</name>
<organism evidence="1 2">
    <name type="scientific">Serpentinimonas maccroryi</name>
    <dbReference type="NCBI Taxonomy" id="1458426"/>
    <lineage>
        <taxon>Bacteria</taxon>
        <taxon>Pseudomonadati</taxon>
        <taxon>Pseudomonadota</taxon>
        <taxon>Betaproteobacteria</taxon>
        <taxon>Burkholderiales</taxon>
        <taxon>Comamonadaceae</taxon>
        <taxon>Serpentinimonas</taxon>
    </lineage>
</organism>
<dbReference type="STRING" id="1458426.SMCB_0805"/>
<dbReference type="OrthoDB" id="1550492at2"/>